<gene>
    <name evidence="2" type="ORF">LX73_2273</name>
</gene>
<evidence type="ECO:0000313" key="2">
    <source>
        <dbReference type="EMBL" id="TYP92027.1"/>
    </source>
</evidence>
<sequence>MINLGIISGTDRPGSYALRVSKYVQQKYKEQGVGAQIIDLQNFPVKQVSGGRYDDDLPDVDAFADQLISADGLVFVCPEYNGGYPGILKLFIDYLPFPESLNKKPVAMIGEAKGAFGAMRAVEQLQQVVGYRNAHLYPERVFIPRVHDNFDDDEGIDDEFQQELLESQVNSFPSFIQDVRKSSTVSGR</sequence>
<name>A0A5D3YEX4_9BACT</name>
<dbReference type="RefSeq" id="WP_246138244.1">
    <property type="nucleotide sequence ID" value="NZ_VNHY01000004.1"/>
</dbReference>
<dbReference type="InterPro" id="IPR050712">
    <property type="entry name" value="NAD(P)H-dep_reductase"/>
</dbReference>
<dbReference type="PANTHER" id="PTHR30543">
    <property type="entry name" value="CHROMATE REDUCTASE"/>
    <property type="match status" value="1"/>
</dbReference>
<dbReference type="GO" id="GO:0005829">
    <property type="term" value="C:cytosol"/>
    <property type="evidence" value="ECO:0007669"/>
    <property type="project" value="TreeGrafter"/>
</dbReference>
<dbReference type="Gene3D" id="3.40.50.360">
    <property type="match status" value="1"/>
</dbReference>
<comment type="caution">
    <text evidence="2">The sequence shown here is derived from an EMBL/GenBank/DDBJ whole genome shotgun (WGS) entry which is preliminary data.</text>
</comment>
<dbReference type="SUPFAM" id="SSF52218">
    <property type="entry name" value="Flavoproteins"/>
    <property type="match status" value="1"/>
</dbReference>
<dbReference type="PANTHER" id="PTHR30543:SF21">
    <property type="entry name" value="NAD(P)H-DEPENDENT FMN REDUCTASE LOT6"/>
    <property type="match status" value="1"/>
</dbReference>
<evidence type="ECO:0000313" key="3">
    <source>
        <dbReference type="Proteomes" id="UP000324595"/>
    </source>
</evidence>
<dbReference type="GO" id="GO:0010181">
    <property type="term" value="F:FMN binding"/>
    <property type="evidence" value="ECO:0007669"/>
    <property type="project" value="TreeGrafter"/>
</dbReference>
<dbReference type="EMBL" id="VNHY01000004">
    <property type="protein sequence ID" value="TYP92027.1"/>
    <property type="molecule type" value="Genomic_DNA"/>
</dbReference>
<dbReference type="Proteomes" id="UP000324595">
    <property type="component" value="Unassembled WGS sequence"/>
</dbReference>
<evidence type="ECO:0000259" key="1">
    <source>
        <dbReference type="Pfam" id="PF03358"/>
    </source>
</evidence>
<accession>A0A5D3YEX4</accession>
<dbReference type="InterPro" id="IPR029039">
    <property type="entry name" value="Flavoprotein-like_sf"/>
</dbReference>
<feature type="domain" description="NADPH-dependent FMN reductase-like" evidence="1">
    <location>
        <begin position="3"/>
        <end position="145"/>
    </location>
</feature>
<keyword evidence="3" id="KW-1185">Reference proteome</keyword>
<reference evidence="2 3" key="1">
    <citation type="submission" date="2019-07" db="EMBL/GenBank/DDBJ databases">
        <title>Genomic Encyclopedia of Archaeal and Bacterial Type Strains, Phase II (KMG-II): from individual species to whole genera.</title>
        <authorList>
            <person name="Goeker M."/>
        </authorList>
    </citation>
    <scope>NUCLEOTIDE SEQUENCE [LARGE SCALE GENOMIC DNA]</scope>
    <source>
        <strain evidence="2 3">DSM 21935</strain>
    </source>
</reference>
<protein>
    <submittedName>
        <fullName evidence="2">NAD(P)H-dependent FMN reductase</fullName>
    </submittedName>
</protein>
<dbReference type="AlphaFoldDB" id="A0A5D3YEX4"/>
<dbReference type="InterPro" id="IPR005025">
    <property type="entry name" value="FMN_Rdtase-like_dom"/>
</dbReference>
<proteinExistence type="predicted"/>
<organism evidence="2 3">
    <name type="scientific">Fodinibius salinus</name>
    <dbReference type="NCBI Taxonomy" id="860790"/>
    <lineage>
        <taxon>Bacteria</taxon>
        <taxon>Pseudomonadati</taxon>
        <taxon>Balneolota</taxon>
        <taxon>Balneolia</taxon>
        <taxon>Balneolales</taxon>
        <taxon>Balneolaceae</taxon>
        <taxon>Fodinibius</taxon>
    </lineage>
</organism>
<dbReference type="GO" id="GO:0016491">
    <property type="term" value="F:oxidoreductase activity"/>
    <property type="evidence" value="ECO:0007669"/>
    <property type="project" value="InterPro"/>
</dbReference>
<dbReference type="Pfam" id="PF03358">
    <property type="entry name" value="FMN_red"/>
    <property type="match status" value="1"/>
</dbReference>